<dbReference type="PROSITE" id="PS50089">
    <property type="entry name" value="ZF_RING_2"/>
    <property type="match status" value="1"/>
</dbReference>
<feature type="region of interest" description="Disordered" evidence="1">
    <location>
        <begin position="1"/>
        <end position="33"/>
    </location>
</feature>
<dbReference type="SMART" id="SM00184">
    <property type="entry name" value="RING"/>
    <property type="match status" value="1"/>
</dbReference>
<dbReference type="Gene3D" id="3.30.40.10">
    <property type="entry name" value="Zinc/RING finger domain, C3HC4 (zinc finger)"/>
    <property type="match status" value="1"/>
</dbReference>
<proteinExistence type="predicted"/>
<name>A0A2A6D260_PRIPA</name>
<gene>
    <name evidence="2" type="primary">WBGene00280668</name>
</gene>
<dbReference type="EnsemblMetazoa" id="PPA42299.1">
    <property type="protein sequence ID" value="PPA42299.1"/>
    <property type="gene ID" value="WBGene00280668"/>
</dbReference>
<evidence type="ECO:0000256" key="1">
    <source>
        <dbReference type="SAM" id="MobiDB-lite"/>
    </source>
</evidence>
<organism evidence="2 3">
    <name type="scientific">Pristionchus pacificus</name>
    <name type="common">Parasitic nematode worm</name>
    <dbReference type="NCBI Taxonomy" id="54126"/>
    <lineage>
        <taxon>Eukaryota</taxon>
        <taxon>Metazoa</taxon>
        <taxon>Ecdysozoa</taxon>
        <taxon>Nematoda</taxon>
        <taxon>Chromadorea</taxon>
        <taxon>Rhabditida</taxon>
        <taxon>Rhabditina</taxon>
        <taxon>Diplogasteromorpha</taxon>
        <taxon>Diplogasteroidea</taxon>
        <taxon>Neodiplogasteridae</taxon>
        <taxon>Pristionchus</taxon>
    </lineage>
</organism>
<dbReference type="InterPro" id="IPR013083">
    <property type="entry name" value="Znf_RING/FYVE/PHD"/>
</dbReference>
<feature type="compositionally biased region" description="Polar residues" evidence="1">
    <location>
        <begin position="1"/>
        <end position="11"/>
    </location>
</feature>
<dbReference type="InterPro" id="IPR001841">
    <property type="entry name" value="Znf_RING"/>
</dbReference>
<evidence type="ECO:0000313" key="2">
    <source>
        <dbReference type="EnsemblMetazoa" id="PPA42299.1"/>
    </source>
</evidence>
<protein>
    <submittedName>
        <fullName evidence="2">RING-type domain-containing protein</fullName>
    </submittedName>
</protein>
<feature type="compositionally biased region" description="Basic residues" evidence="1">
    <location>
        <begin position="13"/>
        <end position="26"/>
    </location>
</feature>
<accession>A0A2A6D260</accession>
<dbReference type="Pfam" id="PF13639">
    <property type="entry name" value="zf-RING_2"/>
    <property type="match status" value="1"/>
</dbReference>
<dbReference type="AlphaFoldDB" id="A0A2A6D260"/>
<accession>A0A8R1Z089</accession>
<sequence length="261" mass="30374">MAPRTKAQQKSAKPVKKGTKKRRSAKAVKQVQKNEVVREEETVEEMQEEVEEEAVEEEERCGICFDGISKMRKIRFSPCNHQLHRKCGMDYLEKLPHPRAQICPYCRMHVEIIHIDASYSIPISNVMCYGDSGMPTKRLVLEHAQWTATANEDIGHLIWLLISRSVCVRNDLVSEGDGGIGLSSRDRIQEKREYRAKCETMEKRITMLRQMEQLWIAGGMNVEELLMKNIDEEFNFKKEMDRCKRLKGAIKLSESRRYRIV</sequence>
<dbReference type="Proteomes" id="UP000005239">
    <property type="component" value="Unassembled WGS sequence"/>
</dbReference>
<dbReference type="SUPFAM" id="SSF57850">
    <property type="entry name" value="RING/U-box"/>
    <property type="match status" value="1"/>
</dbReference>
<keyword evidence="3" id="KW-1185">Reference proteome</keyword>
<evidence type="ECO:0000313" key="3">
    <source>
        <dbReference type="Proteomes" id="UP000005239"/>
    </source>
</evidence>
<reference evidence="3" key="1">
    <citation type="journal article" date="2008" name="Nat. Genet.">
        <title>The Pristionchus pacificus genome provides a unique perspective on nematode lifestyle and parasitism.</title>
        <authorList>
            <person name="Dieterich C."/>
            <person name="Clifton S.W."/>
            <person name="Schuster L.N."/>
            <person name="Chinwalla A."/>
            <person name="Delehaunty K."/>
            <person name="Dinkelacker I."/>
            <person name="Fulton L."/>
            <person name="Fulton R."/>
            <person name="Godfrey J."/>
            <person name="Minx P."/>
            <person name="Mitreva M."/>
            <person name="Roeseler W."/>
            <person name="Tian H."/>
            <person name="Witte H."/>
            <person name="Yang S.P."/>
            <person name="Wilson R.K."/>
            <person name="Sommer R.J."/>
        </authorList>
    </citation>
    <scope>NUCLEOTIDE SEQUENCE [LARGE SCALE GENOMIC DNA]</scope>
    <source>
        <strain evidence="3">PS312</strain>
    </source>
</reference>
<reference evidence="2" key="2">
    <citation type="submission" date="2022-06" db="UniProtKB">
        <authorList>
            <consortium name="EnsemblMetazoa"/>
        </authorList>
    </citation>
    <scope>IDENTIFICATION</scope>
    <source>
        <strain evidence="2">PS312</strain>
    </source>
</reference>